<dbReference type="Proteomes" id="UP000081671">
    <property type="component" value="Unplaced"/>
</dbReference>
<evidence type="ECO:0000313" key="2">
    <source>
        <dbReference type="Proteomes" id="UP000081671"/>
    </source>
</evidence>
<dbReference type="FunCoup" id="A0A1S3EQE4">
    <property type="interactions" value="4"/>
</dbReference>
<accession>A0A1S3EQE4</accession>
<name>A0A1S3EQE4_DIPOR</name>
<feature type="chain" id="PRO_5010269989" evidence="1">
    <location>
        <begin position="20"/>
        <end position="573"/>
    </location>
</feature>
<dbReference type="OrthoDB" id="9634347at2759"/>
<proteinExistence type="predicted"/>
<evidence type="ECO:0000313" key="3">
    <source>
        <dbReference type="RefSeq" id="XP_012866139.1"/>
    </source>
</evidence>
<feature type="signal peptide" evidence="1">
    <location>
        <begin position="1"/>
        <end position="19"/>
    </location>
</feature>
<gene>
    <name evidence="3" type="primary">LOC105981493</name>
</gene>
<dbReference type="RefSeq" id="XP_012866139.1">
    <property type="nucleotide sequence ID" value="XM_013010685.1"/>
</dbReference>
<sequence>MWTLWSLAITVAFYMGVLAQLETPPVIGSLPVDLPAVPNLAAHGSPSTQQSAPPKPSAGFTKGRCAPAAKYFLSSSKIDDYLQAVLPPQIEALVKCADLDLAGLLGTLLSTLGNADLLSTLDVTSLLDLGGGLGVSSLLGQGGDSESSGLPLLSQATSAVDDTIPKSKKAVSSLLGGNKSPLGGAIEDISLPSLQEPLGDVTEKVDAIKETTQDAIKGALPPDISSMLSGVDISELLLGLEVQGVTVDNMESSMMGNTIQVHAATTATIGGKGIAGPVISILGFKLNVDVTLHIGVSTNNTQCVNLEIQETKMESKKMIIELANMATDTLPVPLPLPMDNIIPKVLTIHLQENLEKAESCKIVLSDFSDCKNSTGTFKYQIKNAKISPEGLYVLYCVEAILGKTTKLVLGISLPPNPKDANSSLTLSRTWMKTLVDYTAKESSVKKDDLVVNITKVTYALQKNNTIQATYSVQIQKNGESFAKGKTNVTITSTGKIFKNKLKVDIKVTRTEHHVEPSEVKEEVIAVMEELFKIFLAKINELLNQANMPETVTIGSLEDTNIKLMKTNDLQAAK</sequence>
<protein>
    <submittedName>
        <fullName evidence="3">Vomeromodulin-like</fullName>
    </submittedName>
</protein>
<dbReference type="AlphaFoldDB" id="A0A1S3EQE4"/>
<dbReference type="GeneID" id="105981493"/>
<dbReference type="GO" id="GO:0007608">
    <property type="term" value="P:sensory perception of smell"/>
    <property type="evidence" value="ECO:0007669"/>
    <property type="project" value="InterPro"/>
</dbReference>
<dbReference type="InterPro" id="IPR034433">
    <property type="entry name" value="Vomeromodulin"/>
</dbReference>
<dbReference type="InParanoid" id="A0A1S3EQE4"/>
<keyword evidence="2" id="KW-1185">Reference proteome</keyword>
<evidence type="ECO:0000256" key="1">
    <source>
        <dbReference type="SAM" id="SignalP"/>
    </source>
</evidence>
<dbReference type="PANTHER" id="PTHR40142">
    <property type="entry name" value="BPI FOLD-CONTAINING FAMILY B, MEMBER 9B-RELATED"/>
    <property type="match status" value="1"/>
</dbReference>
<organism evidence="2 3">
    <name type="scientific">Dipodomys ordii</name>
    <name type="common">Ord's kangaroo rat</name>
    <dbReference type="NCBI Taxonomy" id="10020"/>
    <lineage>
        <taxon>Eukaryota</taxon>
        <taxon>Metazoa</taxon>
        <taxon>Chordata</taxon>
        <taxon>Craniata</taxon>
        <taxon>Vertebrata</taxon>
        <taxon>Euteleostomi</taxon>
        <taxon>Mammalia</taxon>
        <taxon>Eutheria</taxon>
        <taxon>Euarchontoglires</taxon>
        <taxon>Glires</taxon>
        <taxon>Rodentia</taxon>
        <taxon>Castorimorpha</taxon>
        <taxon>Heteromyidae</taxon>
        <taxon>Dipodomyinae</taxon>
        <taxon>Dipodomys</taxon>
    </lineage>
</organism>
<reference evidence="3" key="1">
    <citation type="submission" date="2025-08" db="UniProtKB">
        <authorList>
            <consortium name="RefSeq"/>
        </authorList>
    </citation>
    <scope>IDENTIFICATION</scope>
    <source>
        <tissue evidence="3">Kidney</tissue>
    </source>
</reference>
<keyword evidence="1" id="KW-0732">Signal</keyword>
<dbReference type="KEGG" id="dord:105981493"/>
<dbReference type="PANTHER" id="PTHR40142:SF1">
    <property type="entry name" value="BPI FOLD CONTAINING FAMILY B, MEMBER 9B-RELATED"/>
    <property type="match status" value="1"/>
</dbReference>